<dbReference type="PANTHER" id="PTHR38221">
    <property type="entry name" value="BNAA04G14260D PROTEIN"/>
    <property type="match status" value="1"/>
</dbReference>
<evidence type="ECO:0000256" key="1">
    <source>
        <dbReference type="SAM" id="MobiDB-lite"/>
    </source>
</evidence>
<evidence type="ECO:0000313" key="3">
    <source>
        <dbReference type="Proteomes" id="UP000029981"/>
    </source>
</evidence>
<sequence>MNAHDDGDHIVTGSPVNVLRRCPFTGNVYSDSDSSDSEAFPVESTGIFMLSLPDSMEEKDDSLPHSFQTAPEELAPNGSDERRSLAADSTGVEVSFEYVDDGKAVDLGRDTDVGLYSEVQSTTETVEKGKSIGVIGVCGSHSSEPKKSGILFEESVVSLGESSSKKLRLSVEALGLSSGGSHNDDDCSGKYKLKGTDDGKISNDENDENQCNYKEKSAENEVKESVKNIESHQQNKFQEEIANAHQSCCRVLPPSISGVKNNAAEERSNTSEDQPIEVTLLKILMILKGGQDNTIEFDDETLSKLSILEIAQLRGMTFPRPEWWPPEY</sequence>
<dbReference type="PANTHER" id="PTHR38221:SF1">
    <property type="entry name" value="OVULE PROTEIN"/>
    <property type="match status" value="1"/>
</dbReference>
<dbReference type="OMA" id="NDENQCN"/>
<keyword evidence="3" id="KW-1185">Reference proteome</keyword>
<dbReference type="AlphaFoldDB" id="A0A0A0L1F4"/>
<feature type="region of interest" description="Disordered" evidence="1">
    <location>
        <begin position="56"/>
        <end position="83"/>
    </location>
</feature>
<reference evidence="2 3" key="3">
    <citation type="journal article" date="2010" name="BMC Genomics">
        <title>Transcriptome sequencing and comparative analysis of cucumber flowers with different sex types.</title>
        <authorList>
            <person name="Guo S."/>
            <person name="Zheng Y."/>
            <person name="Joung J.G."/>
            <person name="Liu S."/>
            <person name="Zhang Z."/>
            <person name="Crasta O.R."/>
            <person name="Sobral B.W."/>
            <person name="Xu Y."/>
            <person name="Huang S."/>
            <person name="Fei Z."/>
        </authorList>
    </citation>
    <scope>NUCLEOTIDE SEQUENCE [LARGE SCALE GENOMIC DNA]</scope>
    <source>
        <strain evidence="3">cv. 9930</strain>
    </source>
</reference>
<protein>
    <submittedName>
        <fullName evidence="2">Uncharacterized protein</fullName>
    </submittedName>
</protein>
<reference evidence="2 3" key="1">
    <citation type="journal article" date="2009" name="Nat. Genet.">
        <title>The genome of the cucumber, Cucumis sativus L.</title>
        <authorList>
            <person name="Huang S."/>
            <person name="Li R."/>
            <person name="Zhang Z."/>
            <person name="Li L."/>
            <person name="Gu X."/>
            <person name="Fan W."/>
            <person name="Lucas W.J."/>
            <person name="Wang X."/>
            <person name="Xie B."/>
            <person name="Ni P."/>
            <person name="Ren Y."/>
            <person name="Zhu H."/>
            <person name="Li J."/>
            <person name="Lin K."/>
            <person name="Jin W."/>
            <person name="Fei Z."/>
            <person name="Li G."/>
            <person name="Staub J."/>
            <person name="Kilian A."/>
            <person name="van der Vossen E.A."/>
            <person name="Wu Y."/>
            <person name="Guo J."/>
            <person name="He J."/>
            <person name="Jia Z."/>
            <person name="Ren Y."/>
            <person name="Tian G."/>
            <person name="Lu Y."/>
            <person name="Ruan J."/>
            <person name="Qian W."/>
            <person name="Wang M."/>
            <person name="Huang Q."/>
            <person name="Li B."/>
            <person name="Xuan Z."/>
            <person name="Cao J."/>
            <person name="Asan"/>
            <person name="Wu Z."/>
            <person name="Zhang J."/>
            <person name="Cai Q."/>
            <person name="Bai Y."/>
            <person name="Zhao B."/>
            <person name="Han Y."/>
            <person name="Li Y."/>
            <person name="Li X."/>
            <person name="Wang S."/>
            <person name="Shi Q."/>
            <person name="Liu S."/>
            <person name="Cho W.K."/>
            <person name="Kim J.Y."/>
            <person name="Xu Y."/>
            <person name="Heller-Uszynska K."/>
            <person name="Miao H."/>
            <person name="Cheng Z."/>
            <person name="Zhang S."/>
            <person name="Wu J."/>
            <person name="Yang Y."/>
            <person name="Kang H."/>
            <person name="Li M."/>
            <person name="Liang H."/>
            <person name="Ren X."/>
            <person name="Shi Z."/>
            <person name="Wen M."/>
            <person name="Jian M."/>
            <person name="Yang H."/>
            <person name="Zhang G."/>
            <person name="Yang Z."/>
            <person name="Chen R."/>
            <person name="Liu S."/>
            <person name="Li J."/>
            <person name="Ma L."/>
            <person name="Liu H."/>
            <person name="Zhou Y."/>
            <person name="Zhao J."/>
            <person name="Fang X."/>
            <person name="Li G."/>
            <person name="Fang L."/>
            <person name="Li Y."/>
            <person name="Liu D."/>
            <person name="Zheng H."/>
            <person name="Zhang Y."/>
            <person name="Qin N."/>
            <person name="Li Z."/>
            <person name="Yang G."/>
            <person name="Yang S."/>
            <person name="Bolund L."/>
            <person name="Kristiansen K."/>
            <person name="Zheng H."/>
            <person name="Li S."/>
            <person name="Zhang X."/>
            <person name="Yang H."/>
            <person name="Wang J."/>
            <person name="Sun R."/>
            <person name="Zhang B."/>
            <person name="Jiang S."/>
            <person name="Wang J."/>
            <person name="Du Y."/>
            <person name="Li S."/>
        </authorList>
    </citation>
    <scope>NUCLEOTIDE SEQUENCE [LARGE SCALE GENOMIC DNA]</scope>
    <source>
        <strain evidence="3">cv. 9930</strain>
    </source>
</reference>
<reference evidence="2 3" key="4">
    <citation type="journal article" date="2011" name="BMC Genomics">
        <title>RNA-Seq improves annotation of protein-coding genes in the cucumber genome.</title>
        <authorList>
            <person name="Li Z."/>
            <person name="Zhang Z."/>
            <person name="Yan P."/>
            <person name="Huang S."/>
            <person name="Fei Z."/>
            <person name="Lin K."/>
        </authorList>
    </citation>
    <scope>NUCLEOTIDE SEQUENCE [LARGE SCALE GENOMIC DNA]</scope>
    <source>
        <strain evidence="3">cv. 9930</strain>
    </source>
</reference>
<evidence type="ECO:0000313" key="2">
    <source>
        <dbReference type="EMBL" id="KGN55825.1"/>
    </source>
</evidence>
<gene>
    <name evidence="2" type="ORF">Csa_3G017190</name>
</gene>
<proteinExistence type="predicted"/>
<name>A0A0A0L1F4_CUCSA</name>
<dbReference type="Proteomes" id="UP000029981">
    <property type="component" value="Chromosome 3"/>
</dbReference>
<dbReference type="Gramene" id="KGN55825">
    <property type="protein sequence ID" value="KGN55825"/>
    <property type="gene ID" value="Csa_3G017190"/>
</dbReference>
<accession>A0A0A0L1F4</accession>
<organism evidence="2 3">
    <name type="scientific">Cucumis sativus</name>
    <name type="common">Cucumber</name>
    <dbReference type="NCBI Taxonomy" id="3659"/>
    <lineage>
        <taxon>Eukaryota</taxon>
        <taxon>Viridiplantae</taxon>
        <taxon>Streptophyta</taxon>
        <taxon>Embryophyta</taxon>
        <taxon>Tracheophyta</taxon>
        <taxon>Spermatophyta</taxon>
        <taxon>Magnoliopsida</taxon>
        <taxon>eudicotyledons</taxon>
        <taxon>Gunneridae</taxon>
        <taxon>Pentapetalae</taxon>
        <taxon>rosids</taxon>
        <taxon>fabids</taxon>
        <taxon>Cucurbitales</taxon>
        <taxon>Cucurbitaceae</taxon>
        <taxon>Benincaseae</taxon>
        <taxon>Cucumis</taxon>
    </lineage>
</organism>
<reference evidence="2 3" key="2">
    <citation type="journal article" date="2009" name="PLoS ONE">
        <title>An integrated genetic and cytogenetic map of the cucumber genome.</title>
        <authorList>
            <person name="Ren Y."/>
            <person name="Zhang Z."/>
            <person name="Liu J."/>
            <person name="Staub J.E."/>
            <person name="Han Y."/>
            <person name="Cheng Z."/>
            <person name="Li X."/>
            <person name="Lu J."/>
            <person name="Miao H."/>
            <person name="Kang H."/>
            <person name="Xie B."/>
            <person name="Gu X."/>
            <person name="Wang X."/>
            <person name="Du Y."/>
            <person name="Jin W."/>
            <person name="Huang S."/>
        </authorList>
    </citation>
    <scope>NUCLEOTIDE SEQUENCE [LARGE SCALE GENOMIC DNA]</scope>
    <source>
        <strain evidence="3">cv. 9930</strain>
    </source>
</reference>
<dbReference type="EMBL" id="CM002924">
    <property type="protein sequence ID" value="KGN55825.1"/>
    <property type="molecule type" value="Genomic_DNA"/>
</dbReference>